<comment type="similarity">
    <text evidence="2">Belongs to the polysaccharide synthase family.</text>
</comment>
<feature type="transmembrane region" description="Helical" evidence="7">
    <location>
        <begin position="412"/>
        <end position="433"/>
    </location>
</feature>
<evidence type="ECO:0000313" key="9">
    <source>
        <dbReference type="Proteomes" id="UP000052268"/>
    </source>
</evidence>
<feature type="transmembrane region" description="Helical" evidence="7">
    <location>
        <begin position="177"/>
        <end position="195"/>
    </location>
</feature>
<evidence type="ECO:0000256" key="3">
    <source>
        <dbReference type="ARBA" id="ARBA00022475"/>
    </source>
</evidence>
<feature type="transmembrane region" description="Helical" evidence="7">
    <location>
        <begin position="326"/>
        <end position="348"/>
    </location>
</feature>
<evidence type="ECO:0000256" key="7">
    <source>
        <dbReference type="SAM" id="Phobius"/>
    </source>
</evidence>
<dbReference type="EMBL" id="JACU01000014">
    <property type="protein sequence ID" value="KMS50941.1"/>
    <property type="molecule type" value="Genomic_DNA"/>
</dbReference>
<name>A0A0J7XFV6_9SPHN</name>
<dbReference type="GO" id="GO:0005886">
    <property type="term" value="C:plasma membrane"/>
    <property type="evidence" value="ECO:0007669"/>
    <property type="project" value="UniProtKB-SubCell"/>
</dbReference>
<feature type="transmembrane region" description="Helical" evidence="7">
    <location>
        <begin position="380"/>
        <end position="400"/>
    </location>
</feature>
<dbReference type="OrthoDB" id="7605542at2"/>
<keyword evidence="9" id="KW-1185">Reference proteome</keyword>
<dbReference type="Proteomes" id="UP000052268">
    <property type="component" value="Unassembled WGS sequence"/>
</dbReference>
<proteinExistence type="inferred from homology"/>
<feature type="transmembrane region" description="Helical" evidence="7">
    <location>
        <begin position="39"/>
        <end position="61"/>
    </location>
</feature>
<keyword evidence="3" id="KW-1003">Cell membrane</keyword>
<dbReference type="RefSeq" id="WP_059153496.1">
    <property type="nucleotide sequence ID" value="NZ_KQ130460.1"/>
</dbReference>
<keyword evidence="6 7" id="KW-0472">Membrane</keyword>
<protein>
    <recommendedName>
        <fullName evidence="10">Polysaccharide biosynthesis protein</fullName>
    </recommendedName>
</protein>
<feature type="transmembrane region" description="Helical" evidence="7">
    <location>
        <begin position="291"/>
        <end position="314"/>
    </location>
</feature>
<dbReference type="InterPro" id="IPR050833">
    <property type="entry name" value="Poly_Biosynth_Transport"/>
</dbReference>
<evidence type="ECO:0000256" key="4">
    <source>
        <dbReference type="ARBA" id="ARBA00022692"/>
    </source>
</evidence>
<dbReference type="CDD" id="cd13127">
    <property type="entry name" value="MATE_tuaB_like"/>
    <property type="match status" value="1"/>
</dbReference>
<dbReference type="PANTHER" id="PTHR30250:SF10">
    <property type="entry name" value="LIPOPOLYSACCHARIDE BIOSYNTHESIS PROTEIN WZXC"/>
    <property type="match status" value="1"/>
</dbReference>
<comment type="caution">
    <text evidence="8">The sequence shown here is derived from an EMBL/GenBank/DDBJ whole genome shotgun (WGS) entry which is preliminary data.</text>
</comment>
<comment type="subcellular location">
    <subcellularLocation>
        <location evidence="1">Cell membrane</location>
        <topology evidence="1">Multi-pass membrane protein</topology>
    </subcellularLocation>
</comment>
<dbReference type="PANTHER" id="PTHR30250">
    <property type="entry name" value="PST FAMILY PREDICTED COLANIC ACID TRANSPORTER"/>
    <property type="match status" value="1"/>
</dbReference>
<accession>A0A0J7XFV6</accession>
<keyword evidence="4 7" id="KW-0812">Transmembrane</keyword>
<evidence type="ECO:0000256" key="6">
    <source>
        <dbReference type="ARBA" id="ARBA00023136"/>
    </source>
</evidence>
<evidence type="ECO:0000256" key="5">
    <source>
        <dbReference type="ARBA" id="ARBA00022989"/>
    </source>
</evidence>
<dbReference type="Pfam" id="PF13440">
    <property type="entry name" value="Polysacc_synt_3"/>
    <property type="match status" value="1"/>
</dbReference>
<feature type="transmembrane region" description="Helical" evidence="7">
    <location>
        <begin position="112"/>
        <end position="131"/>
    </location>
</feature>
<organism evidence="8 9">
    <name type="scientific">Novosphingobium barchaimii LL02</name>
    <dbReference type="NCBI Taxonomy" id="1114963"/>
    <lineage>
        <taxon>Bacteria</taxon>
        <taxon>Pseudomonadati</taxon>
        <taxon>Pseudomonadota</taxon>
        <taxon>Alphaproteobacteria</taxon>
        <taxon>Sphingomonadales</taxon>
        <taxon>Sphingomonadaceae</taxon>
        <taxon>Novosphingobium</taxon>
    </lineage>
</organism>
<feature type="transmembrane region" description="Helical" evidence="7">
    <location>
        <begin position="151"/>
        <end position="171"/>
    </location>
</feature>
<sequence>MTTTPPAIASPLIWSTASSLGTQALSLLTFAILARLLGASAFGLVALAALVIDLLLVVSNAGINEAVVQRPTLTEEDADTAFWTNLICGLLFCGAAIAAAPLVAYLLGLPDLTPIVTALAAIFAITPLGAIHTARLTRDLKFRSIAMRNIAASLAGAAVGLPLAFAGYGVWALVGQRIAAALAIALTAWASLPWLPRLRFQRRSCAEMLRFGAYIGISGTLNQINIRSAEVISGALVGPVAVAFIRAGSRIVEVLNQITYMPFQQIAMPILTRSAHDLDTLKDTYLRLSRLSAFIMFPAFLGTLAMAGEIVAIVFGDGWEPVADAIRIFACAVVASQMNNLIIAAMIAMGQSRTVLSWTSTQIVLGLAAAVAVHRWGWQAMLVTGVARGYLILPYGCHLLRKYAHIRFVDVLASLRPAMTSSVLMALVVILGVKACHGGLPPIAIVMIWLPLGAFVYFASYFWQDRTIIRQLRDMMATRKVRSAPAG</sequence>
<evidence type="ECO:0000256" key="1">
    <source>
        <dbReference type="ARBA" id="ARBA00004651"/>
    </source>
</evidence>
<evidence type="ECO:0008006" key="10">
    <source>
        <dbReference type="Google" id="ProtNLM"/>
    </source>
</evidence>
<dbReference type="PATRIC" id="fig|1114963.3.peg.4774"/>
<reference evidence="8 9" key="1">
    <citation type="journal article" date="2015" name="G3 (Bethesda)">
        <title>Insights into Ongoing Evolution of the Hexachlorocyclohexane Catabolic Pathway from Comparative Genomics of Ten Sphingomonadaceae Strains.</title>
        <authorList>
            <person name="Pearce S.L."/>
            <person name="Oakeshott J.G."/>
            <person name="Pandey G."/>
        </authorList>
    </citation>
    <scope>NUCLEOTIDE SEQUENCE [LARGE SCALE GENOMIC DNA]</scope>
    <source>
        <strain evidence="8 9">LL02</strain>
    </source>
</reference>
<keyword evidence="5 7" id="KW-1133">Transmembrane helix</keyword>
<gene>
    <name evidence="8" type="ORF">V474_05645</name>
</gene>
<feature type="transmembrane region" description="Helical" evidence="7">
    <location>
        <begin position="439"/>
        <end position="463"/>
    </location>
</feature>
<evidence type="ECO:0000313" key="8">
    <source>
        <dbReference type="EMBL" id="KMS50941.1"/>
    </source>
</evidence>
<evidence type="ECO:0000256" key="2">
    <source>
        <dbReference type="ARBA" id="ARBA00007430"/>
    </source>
</evidence>
<feature type="transmembrane region" description="Helical" evidence="7">
    <location>
        <begin position="82"/>
        <end position="106"/>
    </location>
</feature>
<dbReference type="AlphaFoldDB" id="A0A0J7XFV6"/>
<feature type="transmembrane region" description="Helical" evidence="7">
    <location>
        <begin position="355"/>
        <end position="374"/>
    </location>
</feature>
<feature type="transmembrane region" description="Helical" evidence="7">
    <location>
        <begin position="12"/>
        <end position="33"/>
    </location>
</feature>